<feature type="coiled-coil region" evidence="1">
    <location>
        <begin position="338"/>
        <end position="365"/>
    </location>
</feature>
<keyword evidence="2" id="KW-0472">Membrane</keyword>
<reference evidence="3" key="2">
    <citation type="submission" date="2014-06" db="EMBL/GenBank/DDBJ databases">
        <authorList>
            <person name="Aslett M."/>
            <person name="De Silva Nishadi"/>
        </authorList>
    </citation>
    <scope>NUCLEOTIDE SEQUENCE</scope>
    <source>
        <strain evidence="3">Bond</strain>
    </source>
</reference>
<dbReference type="GeneID" id="24561973"/>
<keyword evidence="1" id="KW-0175">Coiled coil</keyword>
<keyword evidence="2" id="KW-0812">Transmembrane</keyword>
<sequence length="1776" mass="200206">MGFLSGVLGAVKNENEVTTYDQYISGMKLQTVLDTLTKNIGTGREGLAASVGAVKGWLGKYNSQVETLTNNVTTKLGELSTKLSSPAGEYYSRVSSEECFSLGKLLKEWKSTVKMIETNVNNIHNNASKLDTALRSSVLHEVKAISLTVKMLTVSATDEVFKSQVRIADQTLVDQRESIKNKIREESDVLHSWLETEFKNIRAKVTALHDTKKGYTEDIKQKLHDAKNMLDNDFDGTYRNIIEHHFNKITDAMEYIKNGSTSTKGKLREEFEKVKQTVAVIGQEFTNANDNLDQWKKYATKVVCDAMRDAGTVYTELNHKKHGDGPRNTDIGKAIDTIEAANTQIEKMNTNLVEIHKNLEIWKKEAGKAVTDAKTKVKEIVNKLDGKNDEGKYGERKKITEAVSELQERADKLLGFAKKAKTEVSSLIRTLPATMTEEVRNIIKQDLTKLKGDCQTWVKDYFKGLEGVKWEDAYGKDGVIQGLQANSSRMQAWIKEFSDHSTYNNEFKETIRSLKNLKYTYKSPSTQITAFSAMGEDAGTKIHDMYRKVESVNGNIMPKFEESKSTAIDTNIKKFNGEGIQELDGLIVDTEGGGDDKIGTNTFKKLGEDVNNKLTEFANAIKAIVDGGWNHGLNYYMTKLENMLAKNEKYLGVPQDISSIHTDVGTMHRQTVPGQTGSITGAIRQLTSQFDELRKKLDNNVIGKLDDLNTNGFGGEDWSDKRGLTKILDTLSALEIRITNITAETGTPAMDRIITELENLPTFVNEKKMAAMEKMETLRYEIKAQLEVISNAVLQADEVLSIAIEEIQDTISTAFINSSRALSELQKQLSEATEKSFDTVSNKIRKLFCRQILAELKVLKTLVVDQTCEIHKIIDDDTASGVKCLMWNMNHNRGKLTELTGISEFNYATEKCKHYFDPLLEYIKAQVKNTIKPATTNETTDPYIQLTKIKTNFDNFLTNLIDEKKSKKYNYDNEFVKLHDSLSSSLSVLSPSAFANPRHPELLDAVRAGLEGFVGEMGRVYVNGYDGHSDHIDFDNLVKKTGEIVDLKGPRWITVSTPEGTKLAKIFLTILNMFHENLYKLHFKCEHAWRSEKICIYNGDKENPLGQYLKRCGYDVAENEGAKEGELRFPLTGHTGNDIYSKLKEKISAVESNPHLQKCKPEERMDKFNVTHILDCLLSHVEQYNEVCYLSTLQARRQPCSVYEMLVWLSGLPHHPVYTDMRDVTTLGIIDGLNKKEEDELSVSFVDDSSSLEAYPDKITYNSVQGGVTEICSKAYDTVVCIAGTGDAQTVYGCDYSNNSFNFYYPQDGEGCLDMLLDVLRRLFPPLKFLRNQCKYRSNHLGWRDCQYGMDVPMGKSQCTEHSRDQVTDQPKCQPTCQANTKVNCQPNSPLMSYLNDCLPGHLPHHLTKIGCKYECATCPSTSKKGMPCLTPLGFRGFSGSTKTGKDICAILDSFFSIRKVETLFTLLPKPPSSLPEHFGFALSLIGGWYDGSNTDKNDVQTAFEESIKNVSIHLVDQPNELTDAITNAYGSGYTKHSSCEHNHVKNLTTGDICSDKKNVDCAPYMSSLCADSYYYVAKAHSDTYLSWAVYLPWNFWTLLNNLYQDFCNIMCQDWGCRNCLNSRQCKRGQHGLTDEQSKKSHCKCDSMVKCKGVAPTFYRYGFSFGNVIALNRKSKEKLCSDFCTQLRNVLESKYFSDLFNKCDNFLFTIRAPFIWLNVALWLLSLLYLTHIMVIRLDLLHIKSHLHSPSSHRIAAQSLLAAARVNKLNRVFYLQP</sequence>
<organism evidence="3">
    <name type="scientific">Babesia bigemina</name>
    <dbReference type="NCBI Taxonomy" id="5866"/>
    <lineage>
        <taxon>Eukaryota</taxon>
        <taxon>Sar</taxon>
        <taxon>Alveolata</taxon>
        <taxon>Apicomplexa</taxon>
        <taxon>Aconoidasida</taxon>
        <taxon>Piroplasmida</taxon>
        <taxon>Babesiidae</taxon>
        <taxon>Babesia</taxon>
    </lineage>
</organism>
<evidence type="ECO:0008006" key="4">
    <source>
        <dbReference type="Google" id="ProtNLM"/>
    </source>
</evidence>
<proteinExistence type="predicted"/>
<dbReference type="EMBL" id="LK055149">
    <property type="protein sequence ID" value="CDR71756.1"/>
    <property type="molecule type" value="Genomic_DNA"/>
</dbReference>
<keyword evidence="2" id="KW-1133">Transmembrane helix</keyword>
<name>A0A061BLK4_BABBI</name>
<dbReference type="RefSeq" id="XP_012770701.1">
    <property type="nucleotide sequence ID" value="XM_012915247.1"/>
</dbReference>
<evidence type="ECO:0000313" key="3">
    <source>
        <dbReference type="EMBL" id="CDR71756.1"/>
    </source>
</evidence>
<evidence type="ECO:0000256" key="1">
    <source>
        <dbReference type="SAM" id="Coils"/>
    </source>
</evidence>
<protein>
    <recommendedName>
        <fullName evidence="4">C3H1-type domain-containing protein</fullName>
    </recommendedName>
</protein>
<reference evidence="3" key="1">
    <citation type="journal article" date="2014" name="Nucleic Acids Res.">
        <title>The evolutionary dynamics of variant antigen genes in Babesia reveal a history of genomic innovation underlying host-parasite interaction.</title>
        <authorList>
            <person name="Jackson A.P."/>
            <person name="Otto T.D."/>
            <person name="Darby A."/>
            <person name="Ramaprasad A."/>
            <person name="Xia D."/>
            <person name="Echaide I.E."/>
            <person name="Farber M."/>
            <person name="Gahlot S."/>
            <person name="Gamble J."/>
            <person name="Gupta D."/>
            <person name="Gupta Y."/>
            <person name="Jackson L."/>
            <person name="Malandrin L."/>
            <person name="Malas T.B."/>
            <person name="Moussa E."/>
            <person name="Nair M."/>
            <person name="Reid AJ."/>
            <person name="Sanders M."/>
            <person name="Sharma J."/>
            <person name="Tracey A."/>
            <person name="Quail M.A."/>
            <person name="Weir W."/>
            <person name="Wastling J.M."/>
            <person name="Hall N."/>
            <person name="Willadsen P."/>
            <person name="Lingelbach K."/>
            <person name="Shiels B."/>
            <person name="Tait A."/>
            <person name="Berriman M."/>
            <person name="Allred D.R."/>
            <person name="Pain A."/>
        </authorList>
    </citation>
    <scope>NUCLEOTIDE SEQUENCE</scope>
    <source>
        <strain evidence="3">Bond</strain>
    </source>
</reference>
<dbReference type="KEGG" id="bbig:BBBOND_0004140"/>
<dbReference type="VEuPathDB" id="PiroplasmaDB:BBBOND_0004140"/>
<feature type="transmembrane region" description="Helical" evidence="2">
    <location>
        <begin position="1714"/>
        <end position="1735"/>
    </location>
</feature>
<gene>
    <name evidence="3" type="ORF">BBBOND_0004140</name>
</gene>
<evidence type="ECO:0000256" key="2">
    <source>
        <dbReference type="SAM" id="Phobius"/>
    </source>
</evidence>
<accession>A0A061BLK4</accession>